<dbReference type="EMBL" id="JH597910">
    <property type="status" value="NOT_ANNOTATED_CDS"/>
    <property type="molecule type" value="Genomic_DNA"/>
</dbReference>
<name>M4BU71_HYAAE</name>
<reference evidence="2" key="1">
    <citation type="journal article" date="2010" name="Science">
        <title>Signatures of adaptation to obligate biotrophy in the Hyaloperonospora arabidopsidis genome.</title>
        <authorList>
            <person name="Baxter L."/>
            <person name="Tripathy S."/>
            <person name="Ishaque N."/>
            <person name="Boot N."/>
            <person name="Cabral A."/>
            <person name="Kemen E."/>
            <person name="Thines M."/>
            <person name="Ah-Fong A."/>
            <person name="Anderson R."/>
            <person name="Badejoko W."/>
            <person name="Bittner-Eddy P."/>
            <person name="Boore J.L."/>
            <person name="Chibucos M.C."/>
            <person name="Coates M."/>
            <person name="Dehal P."/>
            <person name="Delehaunty K."/>
            <person name="Dong S."/>
            <person name="Downton P."/>
            <person name="Dumas B."/>
            <person name="Fabro G."/>
            <person name="Fronick C."/>
            <person name="Fuerstenberg S.I."/>
            <person name="Fulton L."/>
            <person name="Gaulin E."/>
            <person name="Govers F."/>
            <person name="Hughes L."/>
            <person name="Humphray S."/>
            <person name="Jiang R.H."/>
            <person name="Judelson H."/>
            <person name="Kamoun S."/>
            <person name="Kyung K."/>
            <person name="Meijer H."/>
            <person name="Minx P."/>
            <person name="Morris P."/>
            <person name="Nelson J."/>
            <person name="Phuntumart V."/>
            <person name="Qutob D."/>
            <person name="Rehmany A."/>
            <person name="Rougon-Cardoso A."/>
            <person name="Ryden P."/>
            <person name="Torto-Alalibo T."/>
            <person name="Studholme D."/>
            <person name="Wang Y."/>
            <person name="Win J."/>
            <person name="Wood J."/>
            <person name="Clifton S.W."/>
            <person name="Rogers J."/>
            <person name="Van den Ackerveken G."/>
            <person name="Jones J.D."/>
            <person name="McDowell J.M."/>
            <person name="Beynon J."/>
            <person name="Tyler B.M."/>
        </authorList>
    </citation>
    <scope>NUCLEOTIDE SEQUENCE [LARGE SCALE GENOMIC DNA]</scope>
    <source>
        <strain evidence="2">Emoy2</strain>
    </source>
</reference>
<reference evidence="1" key="2">
    <citation type="submission" date="2015-06" db="UniProtKB">
        <authorList>
            <consortium name="EnsemblProtists"/>
        </authorList>
    </citation>
    <scope>IDENTIFICATION</scope>
    <source>
        <strain evidence="1">Emoy2</strain>
    </source>
</reference>
<proteinExistence type="predicted"/>
<accession>M4BU71</accession>
<evidence type="ECO:0000313" key="2">
    <source>
        <dbReference type="Proteomes" id="UP000011713"/>
    </source>
</evidence>
<evidence type="ECO:0000313" key="1">
    <source>
        <dbReference type="EnsemblProtists" id="HpaP810058"/>
    </source>
</evidence>
<dbReference type="Proteomes" id="UP000011713">
    <property type="component" value="Unassembled WGS sequence"/>
</dbReference>
<dbReference type="AlphaFoldDB" id="M4BU71"/>
<dbReference type="EnsemblProtists" id="HpaT810058">
    <property type="protein sequence ID" value="HpaP810058"/>
    <property type="gene ID" value="HpaG810058"/>
</dbReference>
<keyword evidence="2" id="KW-1185">Reference proteome</keyword>
<protein>
    <submittedName>
        <fullName evidence="1">Uncharacterized protein</fullName>
    </submittedName>
</protein>
<sequence>MYPDFDPTSSTAEVISLFALWSKYSLLVSSKVMYSGCSWSHLTRLSRGGDREISQWIAPILNPELYFEPTVSHNSLFKPAPSNVDTSAPLTKICRGTQVFASQLSPLSDSLSGGP</sequence>
<dbReference type="VEuPathDB" id="FungiDB:HpaG810058"/>
<dbReference type="HOGENOM" id="CLU_2113637_0_0_1"/>
<dbReference type="InParanoid" id="M4BU71"/>
<organism evidence="1 2">
    <name type="scientific">Hyaloperonospora arabidopsidis (strain Emoy2)</name>
    <name type="common">Downy mildew agent</name>
    <name type="synonym">Peronospora arabidopsidis</name>
    <dbReference type="NCBI Taxonomy" id="559515"/>
    <lineage>
        <taxon>Eukaryota</taxon>
        <taxon>Sar</taxon>
        <taxon>Stramenopiles</taxon>
        <taxon>Oomycota</taxon>
        <taxon>Peronosporomycetes</taxon>
        <taxon>Peronosporales</taxon>
        <taxon>Peronosporaceae</taxon>
        <taxon>Hyaloperonospora</taxon>
    </lineage>
</organism>